<name>A0ABD3BS97_9LAMI</name>
<reference evidence="3" key="1">
    <citation type="journal article" date="2024" name="IScience">
        <title>Strigolactones Initiate the Formation of Haustorium-like Structures in Castilleja.</title>
        <authorList>
            <person name="Buerger M."/>
            <person name="Peterson D."/>
            <person name="Chory J."/>
        </authorList>
    </citation>
    <scope>NUCLEOTIDE SEQUENCE [LARGE SCALE GENOMIC DNA]</scope>
</reference>
<dbReference type="Proteomes" id="UP001632038">
    <property type="component" value="Unassembled WGS sequence"/>
</dbReference>
<evidence type="ECO:0000313" key="3">
    <source>
        <dbReference type="Proteomes" id="UP001632038"/>
    </source>
</evidence>
<organism evidence="2 3">
    <name type="scientific">Castilleja foliolosa</name>
    <dbReference type="NCBI Taxonomy" id="1961234"/>
    <lineage>
        <taxon>Eukaryota</taxon>
        <taxon>Viridiplantae</taxon>
        <taxon>Streptophyta</taxon>
        <taxon>Embryophyta</taxon>
        <taxon>Tracheophyta</taxon>
        <taxon>Spermatophyta</taxon>
        <taxon>Magnoliopsida</taxon>
        <taxon>eudicotyledons</taxon>
        <taxon>Gunneridae</taxon>
        <taxon>Pentapetalae</taxon>
        <taxon>asterids</taxon>
        <taxon>lamiids</taxon>
        <taxon>Lamiales</taxon>
        <taxon>Orobanchaceae</taxon>
        <taxon>Pedicularideae</taxon>
        <taxon>Castillejinae</taxon>
        <taxon>Castilleja</taxon>
    </lineage>
</organism>
<sequence length="70" mass="7293">MGTPIFPNLGKHCSVDVCRHIDFLPFTCDCCQQVYRQNGVEGDGVPPVEDGGGGSGAVVEGGDGDGRRGR</sequence>
<gene>
    <name evidence="2" type="ORF">CASFOL_034504</name>
</gene>
<dbReference type="EMBL" id="JAVIJP010000066">
    <property type="protein sequence ID" value="KAL3619592.1"/>
    <property type="molecule type" value="Genomic_DNA"/>
</dbReference>
<proteinExistence type="predicted"/>
<evidence type="ECO:0000313" key="2">
    <source>
        <dbReference type="EMBL" id="KAL3619592.1"/>
    </source>
</evidence>
<protein>
    <submittedName>
        <fullName evidence="2">Uncharacterized protein</fullName>
    </submittedName>
</protein>
<feature type="compositionally biased region" description="Gly residues" evidence="1">
    <location>
        <begin position="50"/>
        <end position="61"/>
    </location>
</feature>
<evidence type="ECO:0000256" key="1">
    <source>
        <dbReference type="SAM" id="MobiDB-lite"/>
    </source>
</evidence>
<dbReference type="AlphaFoldDB" id="A0ABD3BS97"/>
<comment type="caution">
    <text evidence="2">The sequence shown here is derived from an EMBL/GenBank/DDBJ whole genome shotgun (WGS) entry which is preliminary data.</text>
</comment>
<feature type="region of interest" description="Disordered" evidence="1">
    <location>
        <begin position="41"/>
        <end position="70"/>
    </location>
</feature>
<keyword evidence="3" id="KW-1185">Reference proteome</keyword>
<dbReference type="Gene3D" id="4.10.1110.10">
    <property type="entry name" value="AN1-like Zinc finger"/>
    <property type="match status" value="1"/>
</dbReference>
<dbReference type="InterPro" id="IPR035896">
    <property type="entry name" value="AN1-like_Znf"/>
</dbReference>
<accession>A0ABD3BS97</accession>